<comment type="caution">
    <text evidence="11">The sequence shown here is derived from an EMBL/GenBank/DDBJ whole genome shotgun (WGS) entry which is preliminary data.</text>
</comment>
<organism evidence="11 12">
    <name type="scientific">Actinoplanes xinjiangensis</name>
    <dbReference type="NCBI Taxonomy" id="512350"/>
    <lineage>
        <taxon>Bacteria</taxon>
        <taxon>Bacillati</taxon>
        <taxon>Actinomycetota</taxon>
        <taxon>Actinomycetes</taxon>
        <taxon>Micromonosporales</taxon>
        <taxon>Micromonosporaceae</taxon>
        <taxon>Actinoplanes</taxon>
    </lineage>
</organism>
<sequence length="714" mass="68439">MPHTGELLGGRYRLDDRIAAGGMGEVWQATDTVLGRAVAVKTLLADRATDPGFQRRFRHEAQALAALRHPGVVPVYDFGNTAVEDAYLVMARVDGQPLNRVLAERGRLSPAETMSVVAQAAQALEAAHEAGIVHRDVKPGNLLIEPDGTVVLVDFGVARSAHSGTVTGAGEVVGTALYIAPEQVAQHVAGPPADVYALGALAYHCLAGHPPFQGKNPIAIALQHLEDEAPELPGDVPPVVRDIVRTALSKNPGDRFASAGVMAEAARAAVAESPAPGAAAFPIPAAIGFPDPDAIGSPAPDDGSHFSDARSLPSAARSVPSDAAGSPAKADDGLAATRAGSPWIGALGMQPLDNTAINHVLDDTAPGTAVGEATEADATGIPRQRPAPHSGAGVADAGAAGAGAAGAGAAGAGAAGAGAAGAGMGGTSAGATGAAGAGAAGAGAAGAGAAGAGMGGTSAGATGAAGAGAAGAGDGDAGGGIAGGGIAGSANEGSPGAGVAAAGAAGVAAAAATRNGGVAAARPTVIGDAATTTRPAAPERTPPLAGTTAGATTGRRRLLPLLVLAAVVVLGGLGTLVATDPLGWFTDEPKPTTNVPAAPVSSAPRSAAPAGGGNGGERATRPERTGETDNESRPTSAAATTRPAEAPESTAPTATATTGDTTEPTQTATTPPETGAPDEEETEPGEGEGGGDEGGGNQAAGDQAGDQAADNEAG</sequence>
<evidence type="ECO:0000256" key="2">
    <source>
        <dbReference type="ARBA" id="ARBA00022527"/>
    </source>
</evidence>
<dbReference type="Proteomes" id="UP000245697">
    <property type="component" value="Unassembled WGS sequence"/>
</dbReference>
<dbReference type="PANTHER" id="PTHR43289:SF6">
    <property type="entry name" value="SERINE_THREONINE-PROTEIN KINASE NEKL-3"/>
    <property type="match status" value="1"/>
</dbReference>
<feature type="domain" description="Protein kinase" evidence="10">
    <location>
        <begin position="12"/>
        <end position="270"/>
    </location>
</feature>
<evidence type="ECO:0000259" key="10">
    <source>
        <dbReference type="PROSITE" id="PS50011"/>
    </source>
</evidence>
<comment type="catalytic activity">
    <reaction evidence="7">
        <text>L-threonyl-[protein] + ATP = O-phospho-L-threonyl-[protein] + ADP + H(+)</text>
        <dbReference type="Rhea" id="RHEA:46608"/>
        <dbReference type="Rhea" id="RHEA-COMP:11060"/>
        <dbReference type="Rhea" id="RHEA-COMP:11605"/>
        <dbReference type="ChEBI" id="CHEBI:15378"/>
        <dbReference type="ChEBI" id="CHEBI:30013"/>
        <dbReference type="ChEBI" id="CHEBI:30616"/>
        <dbReference type="ChEBI" id="CHEBI:61977"/>
        <dbReference type="ChEBI" id="CHEBI:456216"/>
        <dbReference type="EC" id="2.7.11.1"/>
    </reaction>
</comment>
<dbReference type="FunFam" id="1.10.510.10:FF:000021">
    <property type="entry name" value="Serine/threonine protein kinase"/>
    <property type="match status" value="1"/>
</dbReference>
<keyword evidence="3" id="KW-0808">Transferase</keyword>
<evidence type="ECO:0000256" key="3">
    <source>
        <dbReference type="ARBA" id="ARBA00022679"/>
    </source>
</evidence>
<dbReference type="Gene3D" id="1.10.510.10">
    <property type="entry name" value="Transferase(Phosphotransferase) domain 1"/>
    <property type="match status" value="1"/>
</dbReference>
<feature type="region of interest" description="Disordered" evidence="9">
    <location>
        <begin position="588"/>
        <end position="714"/>
    </location>
</feature>
<dbReference type="Pfam" id="PF00069">
    <property type="entry name" value="Pkinase"/>
    <property type="match status" value="1"/>
</dbReference>
<gene>
    <name evidence="11" type="ORF">BC793_102152</name>
</gene>
<evidence type="ECO:0000256" key="6">
    <source>
        <dbReference type="ARBA" id="ARBA00022840"/>
    </source>
</evidence>
<comment type="catalytic activity">
    <reaction evidence="8">
        <text>L-seryl-[protein] + ATP = O-phospho-L-seryl-[protein] + ADP + H(+)</text>
        <dbReference type="Rhea" id="RHEA:17989"/>
        <dbReference type="Rhea" id="RHEA-COMP:9863"/>
        <dbReference type="Rhea" id="RHEA-COMP:11604"/>
        <dbReference type="ChEBI" id="CHEBI:15378"/>
        <dbReference type="ChEBI" id="CHEBI:29999"/>
        <dbReference type="ChEBI" id="CHEBI:30616"/>
        <dbReference type="ChEBI" id="CHEBI:83421"/>
        <dbReference type="ChEBI" id="CHEBI:456216"/>
        <dbReference type="EC" id="2.7.11.1"/>
    </reaction>
</comment>
<dbReference type="EC" id="2.7.11.1" evidence="1"/>
<feature type="compositionally biased region" description="Low complexity" evidence="9">
    <location>
        <begin position="633"/>
        <end position="675"/>
    </location>
</feature>
<feature type="compositionally biased region" description="Low complexity" evidence="9">
    <location>
        <begin position="699"/>
        <end position="714"/>
    </location>
</feature>
<name>A0A316FSM6_9ACTN</name>
<dbReference type="CDD" id="cd14014">
    <property type="entry name" value="STKc_PknB_like"/>
    <property type="match status" value="1"/>
</dbReference>
<feature type="region of interest" description="Disordered" evidence="9">
    <location>
        <begin position="529"/>
        <end position="551"/>
    </location>
</feature>
<feature type="region of interest" description="Disordered" evidence="9">
    <location>
        <begin position="291"/>
        <end position="334"/>
    </location>
</feature>
<keyword evidence="6" id="KW-0067">ATP-binding</keyword>
<dbReference type="PANTHER" id="PTHR43289">
    <property type="entry name" value="MITOGEN-ACTIVATED PROTEIN KINASE KINASE KINASE 20-RELATED"/>
    <property type="match status" value="1"/>
</dbReference>
<keyword evidence="5 11" id="KW-0418">Kinase</keyword>
<dbReference type="GO" id="GO:0045717">
    <property type="term" value="P:negative regulation of fatty acid biosynthetic process"/>
    <property type="evidence" value="ECO:0007669"/>
    <property type="project" value="UniProtKB-ARBA"/>
</dbReference>
<evidence type="ECO:0000256" key="7">
    <source>
        <dbReference type="ARBA" id="ARBA00047899"/>
    </source>
</evidence>
<keyword evidence="4" id="KW-0547">Nucleotide-binding</keyword>
<dbReference type="SMART" id="SM00220">
    <property type="entry name" value="S_TKc"/>
    <property type="match status" value="1"/>
</dbReference>
<feature type="compositionally biased region" description="Basic and acidic residues" evidence="9">
    <location>
        <begin position="618"/>
        <end position="632"/>
    </location>
</feature>
<dbReference type="FunFam" id="3.30.200.20:FF:000035">
    <property type="entry name" value="Serine/threonine protein kinase Stk1"/>
    <property type="match status" value="1"/>
</dbReference>
<dbReference type="InterPro" id="IPR000719">
    <property type="entry name" value="Prot_kinase_dom"/>
</dbReference>
<evidence type="ECO:0000313" key="11">
    <source>
        <dbReference type="EMBL" id="PWK51125.1"/>
    </source>
</evidence>
<keyword evidence="2" id="KW-0723">Serine/threonine-protein kinase</keyword>
<proteinExistence type="predicted"/>
<dbReference type="SUPFAM" id="SSF56112">
    <property type="entry name" value="Protein kinase-like (PK-like)"/>
    <property type="match status" value="1"/>
</dbReference>
<evidence type="ECO:0000256" key="9">
    <source>
        <dbReference type="SAM" id="MobiDB-lite"/>
    </source>
</evidence>
<reference evidence="11 12" key="1">
    <citation type="submission" date="2018-05" db="EMBL/GenBank/DDBJ databases">
        <title>Genomic Encyclopedia of Archaeal and Bacterial Type Strains, Phase II (KMG-II): from individual species to whole genera.</title>
        <authorList>
            <person name="Goeker M."/>
        </authorList>
    </citation>
    <scope>NUCLEOTIDE SEQUENCE [LARGE SCALE GENOMIC DNA]</scope>
    <source>
        <strain evidence="11 12">DSM 45184</strain>
    </source>
</reference>
<dbReference type="PROSITE" id="PS00108">
    <property type="entry name" value="PROTEIN_KINASE_ST"/>
    <property type="match status" value="1"/>
</dbReference>
<dbReference type="AlphaFoldDB" id="A0A316FSM6"/>
<evidence type="ECO:0000256" key="5">
    <source>
        <dbReference type="ARBA" id="ARBA00022777"/>
    </source>
</evidence>
<evidence type="ECO:0000256" key="1">
    <source>
        <dbReference type="ARBA" id="ARBA00012513"/>
    </source>
</evidence>
<dbReference type="EMBL" id="QGGR01000002">
    <property type="protein sequence ID" value="PWK51125.1"/>
    <property type="molecule type" value="Genomic_DNA"/>
</dbReference>
<dbReference type="GO" id="GO:0004674">
    <property type="term" value="F:protein serine/threonine kinase activity"/>
    <property type="evidence" value="ECO:0007669"/>
    <property type="project" value="UniProtKB-KW"/>
</dbReference>
<evidence type="ECO:0000256" key="4">
    <source>
        <dbReference type="ARBA" id="ARBA00022741"/>
    </source>
</evidence>
<keyword evidence="12" id="KW-1185">Reference proteome</keyword>
<dbReference type="InterPro" id="IPR011009">
    <property type="entry name" value="Kinase-like_dom_sf"/>
</dbReference>
<protein>
    <recommendedName>
        <fullName evidence="1">non-specific serine/threonine protein kinase</fullName>
        <ecNumber evidence="1">2.7.11.1</ecNumber>
    </recommendedName>
</protein>
<dbReference type="GO" id="GO:0005524">
    <property type="term" value="F:ATP binding"/>
    <property type="evidence" value="ECO:0007669"/>
    <property type="project" value="UniProtKB-KW"/>
</dbReference>
<dbReference type="Gene3D" id="3.30.200.20">
    <property type="entry name" value="Phosphorylase Kinase, domain 1"/>
    <property type="match status" value="1"/>
</dbReference>
<feature type="region of interest" description="Disordered" evidence="9">
    <location>
        <begin position="371"/>
        <end position="398"/>
    </location>
</feature>
<feature type="compositionally biased region" description="Low complexity" evidence="9">
    <location>
        <begin position="596"/>
        <end position="609"/>
    </location>
</feature>
<evidence type="ECO:0000313" key="12">
    <source>
        <dbReference type="Proteomes" id="UP000245697"/>
    </source>
</evidence>
<dbReference type="RefSeq" id="WP_211340630.1">
    <property type="nucleotide sequence ID" value="NZ_QGGR01000002.1"/>
</dbReference>
<dbReference type="PROSITE" id="PS50011">
    <property type="entry name" value="PROTEIN_KINASE_DOM"/>
    <property type="match status" value="1"/>
</dbReference>
<evidence type="ECO:0000256" key="8">
    <source>
        <dbReference type="ARBA" id="ARBA00048679"/>
    </source>
</evidence>
<accession>A0A316FSM6</accession>
<dbReference type="InterPro" id="IPR008271">
    <property type="entry name" value="Ser/Thr_kinase_AS"/>
</dbReference>
<feature type="compositionally biased region" description="Acidic residues" evidence="9">
    <location>
        <begin position="676"/>
        <end position="691"/>
    </location>
</feature>